<gene>
    <name evidence="2" type="ORF">GDO81_006890</name>
</gene>
<sequence>MAGLSAREKEGCRRLLAQLDIEDLFSVAETVTSRLIHVFSREEAFDAIVTYSKSAEELLKRRKVHRSAIFKYLAEENVPVLPTSEKSVLIQCALDHWRGPSVTRTTSPGQKIEKENPEPESLNCQLLGEQFCSWFYPLLNSQNSSLGQEKGDWGPQHFWENAVLKLAYRAAEQAVEEHIGSQMASLRLLALTRDERLIFNPNVNSQGLKCVPSPHGLVVVAVAGTILRDNVCLGIFEEIFGLVRCPVSKTWKIKNVNLKIVGQNTLTYEESQRLPAITLQGKELELYYS</sequence>
<organism evidence="2 3">
    <name type="scientific">Engystomops pustulosus</name>
    <name type="common">Tungara frog</name>
    <name type="synonym">Physalaemus pustulosus</name>
    <dbReference type="NCBI Taxonomy" id="76066"/>
    <lineage>
        <taxon>Eukaryota</taxon>
        <taxon>Metazoa</taxon>
        <taxon>Chordata</taxon>
        <taxon>Craniata</taxon>
        <taxon>Vertebrata</taxon>
        <taxon>Euteleostomi</taxon>
        <taxon>Amphibia</taxon>
        <taxon>Batrachia</taxon>
        <taxon>Anura</taxon>
        <taxon>Neobatrachia</taxon>
        <taxon>Hyloidea</taxon>
        <taxon>Leptodactylidae</taxon>
        <taxon>Leiuperinae</taxon>
        <taxon>Engystomops</taxon>
    </lineage>
</organism>
<accession>A0AAV7D048</accession>
<dbReference type="Pfam" id="PF15008">
    <property type="entry name" value="DUF4518"/>
    <property type="match status" value="1"/>
</dbReference>
<dbReference type="PANTHER" id="PTHR21084">
    <property type="entry name" value="DENSE INCISORS"/>
    <property type="match status" value="1"/>
</dbReference>
<dbReference type="InterPro" id="IPR032710">
    <property type="entry name" value="NTF2-like_dom_sf"/>
</dbReference>
<keyword evidence="3" id="KW-1185">Reference proteome</keyword>
<evidence type="ECO:0000313" key="3">
    <source>
        <dbReference type="Proteomes" id="UP000824782"/>
    </source>
</evidence>
<evidence type="ECO:0000259" key="1">
    <source>
        <dbReference type="PROSITE" id="PS50177"/>
    </source>
</evidence>
<comment type="caution">
    <text evidence="2">The sequence shown here is derived from an EMBL/GenBank/DDBJ whole genome shotgun (WGS) entry which is preliminary data.</text>
</comment>
<dbReference type="SUPFAM" id="SSF54427">
    <property type="entry name" value="NTF2-like"/>
    <property type="match status" value="1"/>
</dbReference>
<dbReference type="PANTHER" id="PTHR21084:SF1">
    <property type="entry name" value="DENSE INCISORS"/>
    <property type="match status" value="1"/>
</dbReference>
<reference evidence="2" key="1">
    <citation type="thesis" date="2020" institute="ProQuest LLC" country="789 East Eisenhower Parkway, Ann Arbor, MI, USA">
        <title>Comparative Genomics and Chromosome Evolution.</title>
        <authorList>
            <person name="Mudd A.B."/>
        </authorList>
    </citation>
    <scope>NUCLEOTIDE SEQUENCE</scope>
    <source>
        <strain evidence="2">237g6f4</strain>
        <tissue evidence="2">Blood</tissue>
    </source>
</reference>
<feature type="domain" description="NTF2" evidence="1">
    <location>
        <begin position="127"/>
        <end position="260"/>
    </location>
</feature>
<dbReference type="EMBL" id="WNYA01000002">
    <property type="protein sequence ID" value="KAG8590773.1"/>
    <property type="molecule type" value="Genomic_DNA"/>
</dbReference>
<dbReference type="InterPro" id="IPR026698">
    <property type="entry name" value="UPF_C3orf38"/>
</dbReference>
<dbReference type="PROSITE" id="PS50177">
    <property type="entry name" value="NTF2_DOMAIN"/>
    <property type="match status" value="1"/>
</dbReference>
<dbReference type="Proteomes" id="UP000824782">
    <property type="component" value="Unassembled WGS sequence"/>
</dbReference>
<dbReference type="InterPro" id="IPR018222">
    <property type="entry name" value="Nuclear_transport_factor_2_euk"/>
</dbReference>
<proteinExistence type="predicted"/>
<evidence type="ECO:0000313" key="2">
    <source>
        <dbReference type="EMBL" id="KAG8590773.1"/>
    </source>
</evidence>
<name>A0AAV7D048_ENGPU</name>
<protein>
    <recommendedName>
        <fullName evidence="1">NTF2 domain-containing protein</fullName>
    </recommendedName>
</protein>
<dbReference type="AlphaFoldDB" id="A0AAV7D048"/>